<evidence type="ECO:0000256" key="6">
    <source>
        <dbReference type="ARBA" id="ARBA00022989"/>
    </source>
</evidence>
<dbReference type="PANTHER" id="PTHR33908:SF11">
    <property type="entry name" value="MEMBRANE PROTEIN"/>
    <property type="match status" value="1"/>
</dbReference>
<dbReference type="GO" id="GO:0016763">
    <property type="term" value="F:pentosyltransferase activity"/>
    <property type="evidence" value="ECO:0007669"/>
    <property type="project" value="TreeGrafter"/>
</dbReference>
<keyword evidence="4" id="KW-0808">Transferase</keyword>
<dbReference type="GO" id="GO:0005886">
    <property type="term" value="C:plasma membrane"/>
    <property type="evidence" value="ECO:0007669"/>
    <property type="project" value="UniProtKB-SubCell"/>
</dbReference>
<evidence type="ECO:0000256" key="8">
    <source>
        <dbReference type="SAM" id="Phobius"/>
    </source>
</evidence>
<comment type="subcellular location">
    <subcellularLocation>
        <location evidence="1">Cell membrane</location>
        <topology evidence="1">Multi-pass membrane protein</topology>
    </subcellularLocation>
</comment>
<comment type="caution">
    <text evidence="10">The sequence shown here is derived from an EMBL/GenBank/DDBJ whole genome shotgun (WGS) entry which is preliminary data.</text>
</comment>
<feature type="transmembrane region" description="Helical" evidence="8">
    <location>
        <begin position="277"/>
        <end position="301"/>
    </location>
</feature>
<evidence type="ECO:0000313" key="11">
    <source>
        <dbReference type="Proteomes" id="UP000177039"/>
    </source>
</evidence>
<feature type="transmembrane region" description="Helical" evidence="8">
    <location>
        <begin position="65"/>
        <end position="83"/>
    </location>
</feature>
<dbReference type="InterPro" id="IPR050297">
    <property type="entry name" value="LipidA_mod_glycosyltrf_83"/>
</dbReference>
<dbReference type="Proteomes" id="UP000177039">
    <property type="component" value="Unassembled WGS sequence"/>
</dbReference>
<dbReference type="EMBL" id="MFBT01000036">
    <property type="protein sequence ID" value="OGD98478.1"/>
    <property type="molecule type" value="Genomic_DNA"/>
</dbReference>
<evidence type="ECO:0000256" key="7">
    <source>
        <dbReference type="ARBA" id="ARBA00023136"/>
    </source>
</evidence>
<keyword evidence="3" id="KW-0328">Glycosyltransferase</keyword>
<name>A0A1F5H304_9BACT</name>
<dbReference type="Pfam" id="PF13231">
    <property type="entry name" value="PMT_2"/>
    <property type="match status" value="1"/>
</dbReference>
<dbReference type="InterPro" id="IPR038731">
    <property type="entry name" value="RgtA/B/C-like"/>
</dbReference>
<keyword evidence="7 8" id="KW-0472">Membrane</keyword>
<feature type="transmembrane region" description="Helical" evidence="8">
    <location>
        <begin position="118"/>
        <end position="134"/>
    </location>
</feature>
<keyword evidence="2" id="KW-1003">Cell membrane</keyword>
<organism evidence="10 11">
    <name type="scientific">Candidatus Curtissbacteria bacterium RIFCSPLOWO2_01_FULL_42_50</name>
    <dbReference type="NCBI Taxonomy" id="1797730"/>
    <lineage>
        <taxon>Bacteria</taxon>
        <taxon>Candidatus Curtissiibacteriota</taxon>
    </lineage>
</organism>
<feature type="transmembrane region" description="Helical" evidence="8">
    <location>
        <begin position="215"/>
        <end position="233"/>
    </location>
</feature>
<feature type="transmembrane region" description="Helical" evidence="8">
    <location>
        <begin position="140"/>
        <end position="159"/>
    </location>
</feature>
<dbReference type="GO" id="GO:0009103">
    <property type="term" value="P:lipopolysaccharide biosynthetic process"/>
    <property type="evidence" value="ECO:0007669"/>
    <property type="project" value="UniProtKB-ARBA"/>
</dbReference>
<keyword evidence="6 8" id="KW-1133">Transmembrane helix</keyword>
<accession>A0A1F5H304</accession>
<proteinExistence type="predicted"/>
<evidence type="ECO:0000256" key="4">
    <source>
        <dbReference type="ARBA" id="ARBA00022679"/>
    </source>
</evidence>
<evidence type="ECO:0000313" key="10">
    <source>
        <dbReference type="EMBL" id="OGD98478.1"/>
    </source>
</evidence>
<reference evidence="10 11" key="1">
    <citation type="journal article" date="2016" name="Nat. Commun.">
        <title>Thousands of microbial genomes shed light on interconnected biogeochemical processes in an aquifer system.</title>
        <authorList>
            <person name="Anantharaman K."/>
            <person name="Brown C.T."/>
            <person name="Hug L.A."/>
            <person name="Sharon I."/>
            <person name="Castelle C.J."/>
            <person name="Probst A.J."/>
            <person name="Thomas B.C."/>
            <person name="Singh A."/>
            <person name="Wilkins M.J."/>
            <person name="Karaoz U."/>
            <person name="Brodie E.L."/>
            <person name="Williams K.H."/>
            <person name="Hubbard S.S."/>
            <person name="Banfield J.F."/>
        </authorList>
    </citation>
    <scope>NUCLEOTIDE SEQUENCE [LARGE SCALE GENOMIC DNA]</scope>
</reference>
<evidence type="ECO:0000256" key="3">
    <source>
        <dbReference type="ARBA" id="ARBA00022676"/>
    </source>
</evidence>
<sequence length="1006" mass="115021">MIRKIFKHHWAIIAIVIGEVILRIWRLEALTTFGGDQGYDIEKIWQILHGNFTLLGPQISRFGGTTLYVGPLYYYFMAPFLFLANFDPIGISLSAIFARIITTLFIYLATKKLFNSKAAIFAAIISAVSPYWVNSLGPPSQAYFVPATIAAAFFLLIKLHESNKTKIKSQIFIYFALGFLIGLNLNFHYLGAIFAVPLLVYIFLYQKSQIIKKNVFLGLGFFVAISPIVLFEVRHKFFLINQALKQISILSQTSSSPPNFFKENAISAFRIMEQDSLGFNFSGYAFLILAFLAIVIIINAIKKSLKPMIYFSIILILLNILAASLYFGKIQPHYLGAAYPLVFIMLGLAIYLTAKINRIVPYFLLIFISGLLIPRNTLFSSSAYTMPEDLTLKEIRQISKIIAFDSESGAFNIASTLDGDSRAGPYRYLVKIYGKIPQDVEHYDTPDSLYVITRDPAVSVPANPLFEIASFQPANISGVWEIKGNIRLVKLSKKERTAQLQNRFITIVNPIRNRDYWQGRSINNLKQQLDAIQTRNLPATWLLEYDTLEDPEILALLRKSNKNQKVGAFLEVSENWATAAGVSYKIADGDYYRPDKVFLSGYSIQDRRKLIKTYFKKYQEVFGTFPQVAGAWYIDARSQAFLAKLGVKGVLVVSDQYDTDAASIWGKYWSFPYYPSKYNSLEPAPNQTSKIPIVNIQWAQRDPVAGFGKTIKDSRYSLQANDYIRNGFDSSFFDKLLWHYLENPKSDFIQITIGLEAGQEAVIFAEEFQKQLEKIDSLRNLDKLQVVTMEEFADWYRRKYPGISPSHFVTKKDDFWYMSPKFRAAIFKKGNNYILGDLRYYTNYPIRDYLYSDTNHYLDRKIPAQIDGINPQNQIILGQAKNLSIFENFDRLTLKLDNREAQINARGVKVNGQYILMTGDQHLNTVQDKVVYLQLMQEILAILAKPLDYFKYSKMGHDLIFGFSISDTKLVGFKGFSPGIYNFQFQSFSKFLSPALIVRKLQPWIN</sequence>
<feature type="domain" description="Glycosyltransferase RgtA/B/C/D-like" evidence="9">
    <location>
        <begin position="70"/>
        <end position="228"/>
    </location>
</feature>
<protein>
    <recommendedName>
        <fullName evidence="9">Glycosyltransferase RgtA/B/C/D-like domain-containing protein</fullName>
    </recommendedName>
</protein>
<dbReference type="AlphaFoldDB" id="A0A1F5H304"/>
<dbReference type="Gene3D" id="3.20.20.510">
    <property type="entry name" value="Uncharacterised protein PF12979, DUF3863"/>
    <property type="match status" value="1"/>
</dbReference>
<feature type="transmembrane region" description="Helical" evidence="8">
    <location>
        <begin position="89"/>
        <end position="109"/>
    </location>
</feature>
<feature type="transmembrane region" description="Helical" evidence="8">
    <location>
        <begin position="171"/>
        <end position="203"/>
    </location>
</feature>
<evidence type="ECO:0000256" key="5">
    <source>
        <dbReference type="ARBA" id="ARBA00022692"/>
    </source>
</evidence>
<evidence type="ECO:0000256" key="1">
    <source>
        <dbReference type="ARBA" id="ARBA00004651"/>
    </source>
</evidence>
<dbReference type="PANTHER" id="PTHR33908">
    <property type="entry name" value="MANNOSYLTRANSFERASE YKCB-RELATED"/>
    <property type="match status" value="1"/>
</dbReference>
<keyword evidence="5 8" id="KW-0812">Transmembrane</keyword>
<evidence type="ECO:0000256" key="2">
    <source>
        <dbReference type="ARBA" id="ARBA00022475"/>
    </source>
</evidence>
<feature type="transmembrane region" description="Helical" evidence="8">
    <location>
        <begin position="334"/>
        <end position="353"/>
    </location>
</feature>
<feature type="transmembrane region" description="Helical" evidence="8">
    <location>
        <begin position="307"/>
        <end position="327"/>
    </location>
</feature>
<gene>
    <name evidence="10" type="ORF">A3B54_04410</name>
</gene>
<evidence type="ECO:0000259" key="9">
    <source>
        <dbReference type="Pfam" id="PF13231"/>
    </source>
</evidence>